<dbReference type="GO" id="GO:0005524">
    <property type="term" value="F:ATP binding"/>
    <property type="evidence" value="ECO:0007669"/>
    <property type="project" value="UniProtKB-KW"/>
</dbReference>
<dbReference type="Pfam" id="PF00005">
    <property type="entry name" value="ABC_tran"/>
    <property type="match status" value="1"/>
</dbReference>
<evidence type="ECO:0000256" key="2">
    <source>
        <dbReference type="ARBA" id="ARBA00022840"/>
    </source>
</evidence>
<dbReference type="SMART" id="SM00382">
    <property type="entry name" value="AAA"/>
    <property type="match status" value="1"/>
</dbReference>
<evidence type="ECO:0000313" key="5">
    <source>
        <dbReference type="Proteomes" id="UP000215459"/>
    </source>
</evidence>
<organism evidence="4 5">
    <name type="scientific">Paludifilum halophilum</name>
    <dbReference type="NCBI Taxonomy" id="1642702"/>
    <lineage>
        <taxon>Bacteria</taxon>
        <taxon>Bacillati</taxon>
        <taxon>Bacillota</taxon>
        <taxon>Bacilli</taxon>
        <taxon>Bacillales</taxon>
        <taxon>Thermoactinomycetaceae</taxon>
        <taxon>Paludifilum</taxon>
    </lineage>
</organism>
<protein>
    <submittedName>
        <fullName evidence="4">Spermidine/putrescine ABC transporter ATP-binding protein</fullName>
    </submittedName>
</protein>
<evidence type="ECO:0000256" key="1">
    <source>
        <dbReference type="ARBA" id="ARBA00022741"/>
    </source>
</evidence>
<evidence type="ECO:0000313" key="4">
    <source>
        <dbReference type="EMBL" id="OYD08305.1"/>
    </source>
</evidence>
<evidence type="ECO:0000259" key="3">
    <source>
        <dbReference type="PROSITE" id="PS50893"/>
    </source>
</evidence>
<dbReference type="GO" id="GO:0016887">
    <property type="term" value="F:ATP hydrolysis activity"/>
    <property type="evidence" value="ECO:0007669"/>
    <property type="project" value="InterPro"/>
</dbReference>
<dbReference type="EMBL" id="NOWF01000003">
    <property type="protein sequence ID" value="OYD08305.1"/>
    <property type="molecule type" value="Genomic_DNA"/>
</dbReference>
<dbReference type="Gene3D" id="3.40.50.300">
    <property type="entry name" value="P-loop containing nucleotide triphosphate hydrolases"/>
    <property type="match status" value="1"/>
</dbReference>
<dbReference type="Proteomes" id="UP000215459">
    <property type="component" value="Unassembled WGS sequence"/>
</dbReference>
<keyword evidence="5" id="KW-1185">Reference proteome</keyword>
<gene>
    <name evidence="4" type="ORF">CHM34_05510</name>
</gene>
<reference evidence="4 5" key="1">
    <citation type="submission" date="2017-07" db="EMBL/GenBank/DDBJ databases">
        <title>The genome sequence of Paludifilum halophilum highlights mechanisms for microbial adaptation to high salt environemnts.</title>
        <authorList>
            <person name="Belbahri L."/>
        </authorList>
    </citation>
    <scope>NUCLEOTIDE SEQUENCE [LARGE SCALE GENOMIC DNA]</scope>
    <source>
        <strain evidence="4 5">DSM 102817</strain>
    </source>
</reference>
<keyword evidence="2 4" id="KW-0067">ATP-binding</keyword>
<feature type="domain" description="ABC transporter" evidence="3">
    <location>
        <begin position="6"/>
        <end position="229"/>
    </location>
</feature>
<dbReference type="PROSITE" id="PS50893">
    <property type="entry name" value="ABC_TRANSPORTER_2"/>
    <property type="match status" value="1"/>
</dbReference>
<dbReference type="SUPFAM" id="SSF52540">
    <property type="entry name" value="P-loop containing nucleoside triphosphate hydrolases"/>
    <property type="match status" value="1"/>
</dbReference>
<dbReference type="CDD" id="cd03230">
    <property type="entry name" value="ABC_DR_subfamily_A"/>
    <property type="match status" value="1"/>
</dbReference>
<keyword evidence="1" id="KW-0547">Nucleotide-binding</keyword>
<dbReference type="InterPro" id="IPR003593">
    <property type="entry name" value="AAA+_ATPase"/>
</dbReference>
<dbReference type="InterPro" id="IPR027417">
    <property type="entry name" value="P-loop_NTPase"/>
</dbReference>
<comment type="caution">
    <text evidence="4">The sequence shown here is derived from an EMBL/GenBank/DDBJ whole genome shotgun (WGS) entry which is preliminary data.</text>
</comment>
<dbReference type="PANTHER" id="PTHR43158">
    <property type="entry name" value="SKFA PEPTIDE EXPORT ATP-BINDING PROTEIN SKFE"/>
    <property type="match status" value="1"/>
</dbReference>
<dbReference type="PANTHER" id="PTHR43158:SF1">
    <property type="entry name" value="ABC TRANSPORTER, ATP-BINDING PROTEIN"/>
    <property type="match status" value="1"/>
</dbReference>
<dbReference type="OrthoDB" id="9804819at2"/>
<dbReference type="RefSeq" id="WP_094263610.1">
    <property type="nucleotide sequence ID" value="NZ_NOWF01000003.1"/>
</dbReference>
<proteinExistence type="predicted"/>
<sequence length="233" mass="26061">MNDIIVRLEQVVKRFSGRTAPAEIGLELPRGEVIGVIGPNGAGKTTLLKLIAGLLYPDGGKVLVRGKPAARRRSSEVAYMPEKGGLYPFFTVTETVRYYRTVFADFDENKAREMLDYMQLDQQQTAGDLSRGERGRLKLVMALSRQVPLVLLDEPLAGLDPMIRKSILKGLITFIDLPRQTVLLSTHEVEEVEPVLDRVVALRGGKLVRADVLETIRCMHGENLVDWMEETFL</sequence>
<dbReference type="AlphaFoldDB" id="A0A235B9N5"/>
<dbReference type="InterPro" id="IPR003439">
    <property type="entry name" value="ABC_transporter-like_ATP-bd"/>
</dbReference>
<accession>A0A235B9N5</accession>
<name>A0A235B9N5_9BACL</name>